<dbReference type="Pfam" id="PF00571">
    <property type="entry name" value="CBS"/>
    <property type="match status" value="1"/>
</dbReference>
<dbReference type="Pfam" id="PF03471">
    <property type="entry name" value="CorC_HlyC"/>
    <property type="match status" value="1"/>
</dbReference>
<keyword evidence="6" id="KW-1185">Reference proteome</keyword>
<dbReference type="PANTHER" id="PTHR43099">
    <property type="entry name" value="UPF0053 PROTEIN YRKA"/>
    <property type="match status" value="1"/>
</dbReference>
<proteinExistence type="predicted"/>
<dbReference type="InterPro" id="IPR044751">
    <property type="entry name" value="Ion_transp-like_CBS"/>
</dbReference>
<dbReference type="PANTHER" id="PTHR43099:SF5">
    <property type="entry name" value="HLYC_CORC FAMILY TRANSPORTER"/>
    <property type="match status" value="1"/>
</dbReference>
<dbReference type="EMBL" id="AP014945">
    <property type="protein sequence ID" value="BAU22449.1"/>
    <property type="molecule type" value="Genomic_DNA"/>
</dbReference>
<dbReference type="Gene3D" id="3.30.465.10">
    <property type="match status" value="1"/>
</dbReference>
<dbReference type="Gene3D" id="3.10.580.10">
    <property type="entry name" value="CBS-domain"/>
    <property type="match status" value="1"/>
</dbReference>
<dbReference type="InterPro" id="IPR016169">
    <property type="entry name" value="FAD-bd_PCMH_sub2"/>
</dbReference>
<dbReference type="GO" id="GO:0050660">
    <property type="term" value="F:flavin adenine dinucleotide binding"/>
    <property type="evidence" value="ECO:0007669"/>
    <property type="project" value="InterPro"/>
</dbReference>
<evidence type="ECO:0000313" key="6">
    <source>
        <dbReference type="Proteomes" id="UP000068196"/>
    </source>
</evidence>
<evidence type="ECO:0000256" key="1">
    <source>
        <dbReference type="ARBA" id="ARBA00022737"/>
    </source>
</evidence>
<keyword evidence="2 3" id="KW-0129">CBS domain</keyword>
<organism evidence="5 6">
    <name type="scientific">Caldimicrobium thiodismutans</name>
    <dbReference type="NCBI Taxonomy" id="1653476"/>
    <lineage>
        <taxon>Bacteria</taxon>
        <taxon>Pseudomonadati</taxon>
        <taxon>Thermodesulfobacteriota</taxon>
        <taxon>Thermodesulfobacteria</taxon>
        <taxon>Thermodesulfobacteriales</taxon>
        <taxon>Thermodesulfobacteriaceae</taxon>
        <taxon>Caldimicrobium</taxon>
    </lineage>
</organism>
<dbReference type="SUPFAM" id="SSF56176">
    <property type="entry name" value="FAD-binding/transporter-associated domain-like"/>
    <property type="match status" value="1"/>
</dbReference>
<dbReference type="InterPro" id="IPR005170">
    <property type="entry name" value="Transptr-assoc_dom"/>
</dbReference>
<dbReference type="STRING" id="1653476.THC_0042"/>
<dbReference type="SUPFAM" id="SSF54631">
    <property type="entry name" value="CBS-domain pair"/>
    <property type="match status" value="1"/>
</dbReference>
<dbReference type="KEGG" id="cthi:THC_0042"/>
<dbReference type="InterPro" id="IPR046342">
    <property type="entry name" value="CBS_dom_sf"/>
</dbReference>
<dbReference type="SMART" id="SM01091">
    <property type="entry name" value="CorC_HlyC"/>
    <property type="match status" value="1"/>
</dbReference>
<name>A0A0U5ANN6_9BACT</name>
<dbReference type="RefSeq" id="WP_068511606.1">
    <property type="nucleotide sequence ID" value="NZ_AP014945.1"/>
</dbReference>
<reference evidence="6" key="2">
    <citation type="journal article" date="2016" name="Int. J. Syst. Evol. Microbiol.">
        <title>Caldimicrobium thiodismutans sp. nov., a sulfur-disproportionating bacterium isolated from a hot spring.</title>
        <authorList>
            <person name="Kojima H."/>
            <person name="Umezawa K."/>
            <person name="Fukui M."/>
        </authorList>
    </citation>
    <scope>NUCLEOTIDE SEQUENCE [LARGE SCALE GENOMIC DNA]</scope>
    <source>
        <strain evidence="6">TF1</strain>
    </source>
</reference>
<dbReference type="InterPro" id="IPR036318">
    <property type="entry name" value="FAD-bd_PCMH-like_sf"/>
</dbReference>
<feature type="domain" description="CBS" evidence="4">
    <location>
        <begin position="110"/>
        <end position="167"/>
    </location>
</feature>
<accession>A0A0U5ANN6</accession>
<keyword evidence="1" id="KW-0677">Repeat</keyword>
<sequence length="247" mass="28757">MEESSFLEVIRSLFGKREPVLEELTPDEEAFFKELLAFRELEVADFLIPRNLVKSLDITLSWEEVKSYVITNPHTLYPVHREILDHYKGYLKLKDIIRGFNSSIFNWQDFIKPALTLPENITILTALRKLIEQELDLAFVVDELSELVGIIRVEDILKELFLTPRRCLRSDPEGWITLSGTTKIRLIERCLGITFPDGDYETIAGFILYNLNRIPRKGEKFSLPPLEIEILNADEKQIKEVRIKKIP</sequence>
<dbReference type="PROSITE" id="PS51371">
    <property type="entry name" value="CBS"/>
    <property type="match status" value="1"/>
</dbReference>
<dbReference type="AlphaFoldDB" id="A0A0U5ANN6"/>
<dbReference type="OrthoDB" id="9798188at2"/>
<evidence type="ECO:0000256" key="3">
    <source>
        <dbReference type="PROSITE-ProRule" id="PRU00703"/>
    </source>
</evidence>
<reference evidence="5 6" key="1">
    <citation type="journal article" date="2016" name="Int. J. Syst. Evol. Microbiol.">
        <title>Caldimicrobium thiodismutans sp. nov., a sulfur-disproportionating bacterium isolated from a hot spring, and emended description of the genus Caldimicrobium.</title>
        <authorList>
            <person name="Kojima H."/>
            <person name="Umezawa K."/>
            <person name="Fukui M."/>
        </authorList>
    </citation>
    <scope>NUCLEOTIDE SEQUENCE [LARGE SCALE GENOMIC DNA]</scope>
    <source>
        <strain evidence="5 6">TF1</strain>
    </source>
</reference>
<dbReference type="InterPro" id="IPR051676">
    <property type="entry name" value="UPF0053_domain"/>
</dbReference>
<dbReference type="CDD" id="cd04590">
    <property type="entry name" value="CBS_pair_CorC_HlyC_assoc"/>
    <property type="match status" value="1"/>
</dbReference>
<evidence type="ECO:0000259" key="4">
    <source>
        <dbReference type="PROSITE" id="PS51371"/>
    </source>
</evidence>
<evidence type="ECO:0000256" key="2">
    <source>
        <dbReference type="ARBA" id="ARBA00023122"/>
    </source>
</evidence>
<dbReference type="InterPro" id="IPR000644">
    <property type="entry name" value="CBS_dom"/>
</dbReference>
<evidence type="ECO:0000313" key="5">
    <source>
        <dbReference type="EMBL" id="BAU22449.1"/>
    </source>
</evidence>
<dbReference type="SMART" id="SM00116">
    <property type="entry name" value="CBS"/>
    <property type="match status" value="1"/>
</dbReference>
<gene>
    <name evidence="5" type="ORF">THC_0042</name>
</gene>
<dbReference type="Proteomes" id="UP000068196">
    <property type="component" value="Chromosome"/>
</dbReference>
<protein>
    <recommendedName>
        <fullName evidence="4">CBS domain-containing protein</fullName>
    </recommendedName>
</protein>